<protein>
    <submittedName>
        <fullName evidence="1">Uncharacterized protein</fullName>
    </submittedName>
</protein>
<sequence>MLGLAPPVKAAVQATTAPLLMPRFFLHHLTAPTMLTLHSNRGRDGEHKKGKTTVPEAISDSNTDLIAISTFVPSPSNFRVEVKLHCMSFPAQTFGL</sequence>
<dbReference type="AlphaFoldDB" id="A0AAD5R8Q4"/>
<evidence type="ECO:0000313" key="2">
    <source>
        <dbReference type="Proteomes" id="UP001196413"/>
    </source>
</evidence>
<name>A0AAD5R8Q4_PARTN</name>
<accession>A0AAD5R8Q4</accession>
<dbReference type="EMBL" id="JAHQIW010007057">
    <property type="protein sequence ID" value="KAJ1371893.1"/>
    <property type="molecule type" value="Genomic_DNA"/>
</dbReference>
<comment type="caution">
    <text evidence="1">The sequence shown here is derived from an EMBL/GenBank/DDBJ whole genome shotgun (WGS) entry which is preliminary data.</text>
</comment>
<dbReference type="Proteomes" id="UP001196413">
    <property type="component" value="Unassembled WGS sequence"/>
</dbReference>
<reference evidence="1" key="1">
    <citation type="submission" date="2021-06" db="EMBL/GenBank/DDBJ databases">
        <title>Parelaphostrongylus tenuis whole genome reference sequence.</title>
        <authorList>
            <person name="Garwood T.J."/>
            <person name="Larsen P.A."/>
            <person name="Fountain-Jones N.M."/>
            <person name="Garbe J.R."/>
            <person name="Macchietto M.G."/>
            <person name="Kania S.A."/>
            <person name="Gerhold R.W."/>
            <person name="Richards J.E."/>
            <person name="Wolf T.M."/>
        </authorList>
    </citation>
    <scope>NUCLEOTIDE SEQUENCE</scope>
    <source>
        <strain evidence="1">MNPRO001-30</strain>
        <tissue evidence="1">Meninges</tissue>
    </source>
</reference>
<organism evidence="1 2">
    <name type="scientific">Parelaphostrongylus tenuis</name>
    <name type="common">Meningeal worm</name>
    <dbReference type="NCBI Taxonomy" id="148309"/>
    <lineage>
        <taxon>Eukaryota</taxon>
        <taxon>Metazoa</taxon>
        <taxon>Ecdysozoa</taxon>
        <taxon>Nematoda</taxon>
        <taxon>Chromadorea</taxon>
        <taxon>Rhabditida</taxon>
        <taxon>Rhabditina</taxon>
        <taxon>Rhabditomorpha</taxon>
        <taxon>Strongyloidea</taxon>
        <taxon>Metastrongylidae</taxon>
        <taxon>Parelaphostrongylus</taxon>
    </lineage>
</organism>
<evidence type="ECO:0000313" key="1">
    <source>
        <dbReference type="EMBL" id="KAJ1371893.1"/>
    </source>
</evidence>
<keyword evidence="2" id="KW-1185">Reference proteome</keyword>
<proteinExistence type="predicted"/>
<gene>
    <name evidence="1" type="ORF">KIN20_033928</name>
</gene>